<comment type="caution">
    <text evidence="1">The sequence shown here is derived from an EMBL/GenBank/DDBJ whole genome shotgun (WGS) entry which is preliminary data.</text>
</comment>
<reference evidence="1" key="1">
    <citation type="submission" date="2023-04" db="EMBL/GenBank/DDBJ databases">
        <title>Candida boidinii NBRC 1967.</title>
        <authorList>
            <person name="Ichikawa N."/>
            <person name="Sato H."/>
            <person name="Tonouchi N."/>
        </authorList>
    </citation>
    <scope>NUCLEOTIDE SEQUENCE</scope>
    <source>
        <strain evidence="1">NBRC 1967</strain>
    </source>
</reference>
<name>A0ACB5U6M5_CANBO</name>
<gene>
    <name evidence="1" type="ORF">Cboi01_000621500</name>
</gene>
<dbReference type="Proteomes" id="UP001165101">
    <property type="component" value="Unassembled WGS sequence"/>
</dbReference>
<evidence type="ECO:0000313" key="2">
    <source>
        <dbReference type="Proteomes" id="UP001165101"/>
    </source>
</evidence>
<keyword evidence="2" id="KW-1185">Reference proteome</keyword>
<protein>
    <submittedName>
        <fullName evidence="1">Unnamed protein product</fullName>
    </submittedName>
</protein>
<dbReference type="EMBL" id="BSXV01005836">
    <property type="protein sequence ID" value="GMF02929.1"/>
    <property type="molecule type" value="Genomic_DNA"/>
</dbReference>
<proteinExistence type="predicted"/>
<sequence>MLDKKNIICYRCRQKGHTSRTCRAPAPVSSGPNSGSSSNSGSNSASSSSVSNSSSASSTKEGAWMAIPALSEHDYTNFWMDSGATSHNCNNRNLFSDFIPCSQNLVGVGSDPLAILGTGTINFINSTGHRLKLYDVLFVPDCRKCLVSIAQAVRSNPSLKFVTSVDGIFDGESGQRYASPISENLFRLDYRPVDPPCCFLVLSSPSLVWM</sequence>
<accession>A0ACB5U6M5</accession>
<evidence type="ECO:0000313" key="1">
    <source>
        <dbReference type="EMBL" id="GMF02929.1"/>
    </source>
</evidence>
<organism evidence="1 2">
    <name type="scientific">Candida boidinii</name>
    <name type="common">Yeast</name>
    <dbReference type="NCBI Taxonomy" id="5477"/>
    <lineage>
        <taxon>Eukaryota</taxon>
        <taxon>Fungi</taxon>
        <taxon>Dikarya</taxon>
        <taxon>Ascomycota</taxon>
        <taxon>Saccharomycotina</taxon>
        <taxon>Pichiomycetes</taxon>
        <taxon>Pichiales</taxon>
        <taxon>Pichiaceae</taxon>
        <taxon>Ogataea</taxon>
        <taxon>Ogataea/Candida clade</taxon>
    </lineage>
</organism>